<dbReference type="PANTHER" id="PTHR39569:SF1">
    <property type="entry name" value="INORGANIC TRIPHOSPHATASE"/>
    <property type="match status" value="1"/>
</dbReference>
<dbReference type="PANTHER" id="PTHR39569">
    <property type="entry name" value="INORGANIC TRIPHOSPHATASE"/>
    <property type="match status" value="1"/>
</dbReference>
<dbReference type="STRING" id="1123291.SAMN04490355_103339"/>
<reference evidence="4" key="1">
    <citation type="submission" date="2016-10" db="EMBL/GenBank/DDBJ databases">
        <authorList>
            <person name="Varghese N."/>
            <person name="Submissions S."/>
        </authorList>
    </citation>
    <scope>NUCLEOTIDE SEQUENCE [LARGE SCALE GENOMIC DNA]</scope>
    <source>
        <strain evidence="4">DSM 13327</strain>
    </source>
</reference>
<sequence length="509" mass="57427">MPNHIETELKLGCSDESVWEEIMSAEALVSVTVSGSENIQQLEARYFDTPSHALQKAQLAYRLRREGENWIATVKGGGSSKGGLHARLEWNVVVSSNEPDIGVFAHTEIGERLQEVIGDEIVEPILITFFERRMVDVVMPDSSTIEVAADKGAIIAGEKTAPILEIELELKAGDPKTLFMLGAALSRELPLLPESDSKFYRGLLLAGLSTVQQKKNPVPQVGTAKPVSEAISELLIDLIHHILTAQRAFLENPQLPELVHELRIGLRRLRSVMEFAEPLNVIKQYTWYQDELKKISQRLAALRELDVAYASWRQLQEHQSEERGSKVWLGDVLAESRNQEMEKIVSEFNFGLTTPVLLGLWGELLDNDWRGSIVSDSTAEKFVSNGLVNWIKKVRNGAESVVWSDVSDVHNFRLGIKKLRYVVEVMQPLLGDRASIEEQLEKLQDTLGNITDVRSTELLLKDLLRSKSSRAVHLEAGMLMGWQMREQLLLQKKANKNWKKFNRAAKKWK</sequence>
<feature type="domain" description="CYTH" evidence="1">
    <location>
        <begin position="4"/>
        <end position="206"/>
    </location>
</feature>
<dbReference type="OrthoDB" id="3034217at2"/>
<dbReference type="Gene3D" id="1.40.20.10">
    <property type="entry name" value="CHAD domain"/>
    <property type="match status" value="1"/>
</dbReference>
<feature type="domain" description="CHAD" evidence="2">
    <location>
        <begin position="224"/>
        <end position="503"/>
    </location>
</feature>
<dbReference type="SUPFAM" id="SSF55154">
    <property type="entry name" value="CYTH-like phosphatases"/>
    <property type="match status" value="1"/>
</dbReference>
<evidence type="ECO:0000259" key="2">
    <source>
        <dbReference type="PROSITE" id="PS51708"/>
    </source>
</evidence>
<evidence type="ECO:0000313" key="3">
    <source>
        <dbReference type="EMBL" id="SFM02173.1"/>
    </source>
</evidence>
<organism evidence="3 4">
    <name type="scientific">Pelosinus propionicus DSM 13327</name>
    <dbReference type="NCBI Taxonomy" id="1123291"/>
    <lineage>
        <taxon>Bacteria</taxon>
        <taxon>Bacillati</taxon>
        <taxon>Bacillota</taxon>
        <taxon>Negativicutes</taxon>
        <taxon>Selenomonadales</taxon>
        <taxon>Sporomusaceae</taxon>
        <taxon>Pelosinus</taxon>
    </lineage>
</organism>
<keyword evidence="4" id="KW-1185">Reference proteome</keyword>
<dbReference type="Proteomes" id="UP000199520">
    <property type="component" value="Unassembled WGS sequence"/>
</dbReference>
<gene>
    <name evidence="3" type="ORF">SAMN04490355_103339</name>
</gene>
<dbReference type="EMBL" id="FOTS01000033">
    <property type="protein sequence ID" value="SFM02173.1"/>
    <property type="molecule type" value="Genomic_DNA"/>
</dbReference>
<dbReference type="Pfam" id="PF05235">
    <property type="entry name" value="CHAD"/>
    <property type="match status" value="1"/>
</dbReference>
<dbReference type="SMART" id="SM01118">
    <property type="entry name" value="CYTH"/>
    <property type="match status" value="1"/>
</dbReference>
<dbReference type="SMART" id="SM00880">
    <property type="entry name" value="CHAD"/>
    <property type="match status" value="1"/>
</dbReference>
<evidence type="ECO:0000259" key="1">
    <source>
        <dbReference type="PROSITE" id="PS51707"/>
    </source>
</evidence>
<dbReference type="InterPro" id="IPR007899">
    <property type="entry name" value="CHAD_dom"/>
</dbReference>
<dbReference type="PROSITE" id="PS51707">
    <property type="entry name" value="CYTH"/>
    <property type="match status" value="1"/>
</dbReference>
<protein>
    <submittedName>
        <fullName evidence="3">Inorganic triphosphatase YgiF, contains CYTH and CHAD domains</fullName>
    </submittedName>
</protein>
<dbReference type="GO" id="GO:0046872">
    <property type="term" value="F:metal ion binding"/>
    <property type="evidence" value="ECO:0007669"/>
    <property type="project" value="TreeGrafter"/>
</dbReference>
<dbReference type="CDD" id="cd07756">
    <property type="entry name" value="CYTH-like_Pase_CHAD"/>
    <property type="match status" value="1"/>
</dbReference>
<dbReference type="InterPro" id="IPR039013">
    <property type="entry name" value="YgiF"/>
</dbReference>
<accession>A0A1I4MGK4</accession>
<dbReference type="GO" id="GO:0050355">
    <property type="term" value="F:inorganic triphosphate phosphatase activity"/>
    <property type="evidence" value="ECO:0007669"/>
    <property type="project" value="InterPro"/>
</dbReference>
<evidence type="ECO:0000313" key="4">
    <source>
        <dbReference type="Proteomes" id="UP000199520"/>
    </source>
</evidence>
<dbReference type="InterPro" id="IPR023577">
    <property type="entry name" value="CYTH_domain"/>
</dbReference>
<dbReference type="InterPro" id="IPR033469">
    <property type="entry name" value="CYTH-like_dom_sf"/>
</dbReference>
<dbReference type="InterPro" id="IPR038186">
    <property type="entry name" value="CHAD_dom_sf"/>
</dbReference>
<dbReference type="Pfam" id="PF01928">
    <property type="entry name" value="CYTH"/>
    <property type="match status" value="1"/>
</dbReference>
<proteinExistence type="predicted"/>
<dbReference type="PROSITE" id="PS51708">
    <property type="entry name" value="CHAD"/>
    <property type="match status" value="1"/>
</dbReference>
<dbReference type="AlphaFoldDB" id="A0A1I4MGK4"/>
<dbReference type="Gene3D" id="2.40.320.10">
    <property type="entry name" value="Hypothetical Protein Pfu-838710-001"/>
    <property type="match status" value="1"/>
</dbReference>
<name>A0A1I4MGK4_9FIRM</name>